<dbReference type="Proteomes" id="UP000664169">
    <property type="component" value="Unassembled WGS sequence"/>
</dbReference>
<dbReference type="InterPro" id="IPR002504">
    <property type="entry name" value="NADK"/>
</dbReference>
<dbReference type="GO" id="GO:0006741">
    <property type="term" value="P:NADP+ biosynthetic process"/>
    <property type="evidence" value="ECO:0007669"/>
    <property type="project" value="InterPro"/>
</dbReference>
<evidence type="ECO:0000313" key="7">
    <source>
        <dbReference type="EMBL" id="CAF9930944.1"/>
    </source>
</evidence>
<evidence type="ECO:0000313" key="8">
    <source>
        <dbReference type="Proteomes" id="UP000664169"/>
    </source>
</evidence>
<dbReference type="Pfam" id="PF01513">
    <property type="entry name" value="NAD_kinase"/>
    <property type="match status" value="1"/>
</dbReference>
<organism evidence="7 8">
    <name type="scientific">Gomphillus americanus</name>
    <dbReference type="NCBI Taxonomy" id="1940652"/>
    <lineage>
        <taxon>Eukaryota</taxon>
        <taxon>Fungi</taxon>
        <taxon>Dikarya</taxon>
        <taxon>Ascomycota</taxon>
        <taxon>Pezizomycotina</taxon>
        <taxon>Lecanoromycetes</taxon>
        <taxon>OSLEUM clade</taxon>
        <taxon>Ostropomycetidae</taxon>
        <taxon>Ostropales</taxon>
        <taxon>Graphidaceae</taxon>
        <taxon>Gomphilloideae</taxon>
        <taxon>Gomphillus</taxon>
    </lineage>
</organism>
<evidence type="ECO:0000256" key="6">
    <source>
        <dbReference type="SAM" id="MobiDB-lite"/>
    </source>
</evidence>
<evidence type="ECO:0000256" key="5">
    <source>
        <dbReference type="ARBA" id="ARBA00023027"/>
    </source>
</evidence>
<gene>
    <name evidence="7" type="ORF">GOMPHAMPRED_005775</name>
</gene>
<feature type="region of interest" description="Disordered" evidence="6">
    <location>
        <begin position="97"/>
        <end position="116"/>
    </location>
</feature>
<evidence type="ECO:0000256" key="4">
    <source>
        <dbReference type="ARBA" id="ARBA00022857"/>
    </source>
</evidence>
<keyword evidence="5" id="KW-0520">NAD</keyword>
<keyword evidence="2" id="KW-0808">Transferase</keyword>
<dbReference type="FunFam" id="2.60.200.30:FF:000008">
    <property type="entry name" value="Putative NAD+ kinase"/>
    <property type="match status" value="1"/>
</dbReference>
<dbReference type="EMBL" id="CAJPDQ010000037">
    <property type="protein sequence ID" value="CAF9930944.1"/>
    <property type="molecule type" value="Genomic_DNA"/>
</dbReference>
<dbReference type="InterPro" id="IPR017437">
    <property type="entry name" value="ATP-NAD_kinase_PpnK-typ_C"/>
</dbReference>
<dbReference type="SUPFAM" id="SSF111331">
    <property type="entry name" value="NAD kinase/diacylglycerol kinase-like"/>
    <property type="match status" value="1"/>
</dbReference>
<evidence type="ECO:0000256" key="3">
    <source>
        <dbReference type="ARBA" id="ARBA00022777"/>
    </source>
</evidence>
<comment type="caution">
    <text evidence="7">The sequence shown here is derived from an EMBL/GenBank/DDBJ whole genome shotgun (WGS) entry which is preliminary data.</text>
</comment>
<feature type="compositionally biased region" description="Polar residues" evidence="6">
    <location>
        <begin position="54"/>
        <end position="66"/>
    </location>
</feature>
<dbReference type="Pfam" id="PF20143">
    <property type="entry name" value="NAD_kinase_C"/>
    <property type="match status" value="1"/>
</dbReference>
<evidence type="ECO:0000256" key="1">
    <source>
        <dbReference type="ARBA" id="ARBA00010995"/>
    </source>
</evidence>
<dbReference type="AlphaFoldDB" id="A0A8H3FXB7"/>
<keyword evidence="4" id="KW-0521">NADP</keyword>
<dbReference type="InterPro" id="IPR016064">
    <property type="entry name" value="NAD/diacylglycerol_kinase_sf"/>
</dbReference>
<feature type="region of interest" description="Disordered" evidence="6">
    <location>
        <begin position="1"/>
        <end position="68"/>
    </location>
</feature>
<dbReference type="InterPro" id="IPR017438">
    <property type="entry name" value="ATP-NAD_kinase_N"/>
</dbReference>
<dbReference type="PANTHER" id="PTHR20275">
    <property type="entry name" value="NAD KINASE"/>
    <property type="match status" value="1"/>
</dbReference>
<dbReference type="HAMAP" id="MF_00361">
    <property type="entry name" value="NAD_kinase"/>
    <property type="match status" value="1"/>
</dbReference>
<dbReference type="PANTHER" id="PTHR20275:SF11">
    <property type="entry name" value="KINASE, PUTATIVE (AFU_ORTHOLOGUE AFUA_5G12870)-RELATED"/>
    <property type="match status" value="1"/>
</dbReference>
<evidence type="ECO:0008006" key="9">
    <source>
        <dbReference type="Google" id="ProtNLM"/>
    </source>
</evidence>
<comment type="similarity">
    <text evidence="1">Belongs to the NAD kinase family.</text>
</comment>
<evidence type="ECO:0000256" key="2">
    <source>
        <dbReference type="ARBA" id="ARBA00022679"/>
    </source>
</evidence>
<protein>
    <recommendedName>
        <fullName evidence="9">NAD+ kinase</fullName>
    </recommendedName>
</protein>
<proteinExistence type="inferred from homology"/>
<dbReference type="GO" id="GO:0019674">
    <property type="term" value="P:NAD+ metabolic process"/>
    <property type="evidence" value="ECO:0007669"/>
    <property type="project" value="InterPro"/>
</dbReference>
<keyword evidence="3" id="KW-0418">Kinase</keyword>
<dbReference type="Gene3D" id="2.60.200.30">
    <property type="entry name" value="Probable inorganic polyphosphate/atp-NAD kinase, domain 2"/>
    <property type="match status" value="1"/>
</dbReference>
<keyword evidence="8" id="KW-1185">Reference proteome</keyword>
<dbReference type="Gene3D" id="3.40.50.10330">
    <property type="entry name" value="Probable inorganic polyphosphate/atp-NAD kinase, domain 1"/>
    <property type="match status" value="1"/>
</dbReference>
<dbReference type="OrthoDB" id="24581at2759"/>
<sequence>MPTRGDPEQPSRNAALRPPSSLEEGDSTNSEAEYQQALEVIFNTEKNRRRRDSMTNSDWERQQQPLVNGEKTQCKVHQLLECQQKARRGRKLAALNKTNGDKPVEKTSAGPDPHHDGFFSRMMTKRQLNEMALGVRDLSKRLGKVKLKIDVKTVFLLTKIVDKEVIKETRKLTEWLLSKEQETPYIVYVENVLEHDETFDVKGLLAGDASKEGRLKYWTNEMCRKHPQMFDFVVSLGGDGTVLYASWLFQRIVPPVLCFALGSLGFLTKFDFTNYQPTLTRAFTEGVCVSLRLRFECTVMRAMVKNQSKDLVDELTGSGRETPTHKPDGIFEILNDVVVDRGPNATMSALELCGDDEHFTTIQADGLCVATPTGSTAYNLSAGGSLCHPDNPVILVTAICAHTLSFRPIILPDTIVLRIGNPYDARGSSWASFDGKDRVELMQGDYITISASRFPFANVMPEGRRSEEWVNSISRTLQWNSRQRQKAFKDKDKE</sequence>
<name>A0A8H3FXB7_9LECA</name>
<dbReference type="GO" id="GO:0003951">
    <property type="term" value="F:NAD+ kinase activity"/>
    <property type="evidence" value="ECO:0007669"/>
    <property type="project" value="InterPro"/>
</dbReference>
<reference evidence="7" key="1">
    <citation type="submission" date="2021-03" db="EMBL/GenBank/DDBJ databases">
        <authorList>
            <person name="Tagirdzhanova G."/>
        </authorList>
    </citation>
    <scope>NUCLEOTIDE SEQUENCE</scope>
</reference>
<accession>A0A8H3FXB7</accession>